<accession>A0A9D1EDZ6</accession>
<comment type="caution">
    <text evidence="3">The sequence shown here is derived from an EMBL/GenBank/DDBJ whole genome shotgun (WGS) entry which is preliminary data.</text>
</comment>
<dbReference type="Proteomes" id="UP000824201">
    <property type="component" value="Unassembled WGS sequence"/>
</dbReference>
<gene>
    <name evidence="3" type="ORF">IAC96_06185</name>
</gene>
<proteinExistence type="predicted"/>
<reference evidence="3" key="1">
    <citation type="submission" date="2020-10" db="EMBL/GenBank/DDBJ databases">
        <authorList>
            <person name="Gilroy R."/>
        </authorList>
    </citation>
    <scope>NUCLEOTIDE SEQUENCE</scope>
    <source>
        <strain evidence="3">ChiW13-3771</strain>
    </source>
</reference>
<dbReference type="InterPro" id="IPR025874">
    <property type="entry name" value="DZR"/>
</dbReference>
<sequence length="178" mass="19932">MDFFEKLTETFAKNSKEFADKAKDYAEVAKLHTKINAANTKINESLITLGKAYYDAHKNDGNTEFEAIFEEIHKAHLTIRKCQEEIQKIKNIKICEKCGEEVSADATYCSHCGAKLKTTDKKEKSDDVVEEAEVNQAQETKASDLEEEAEKKTVICPSCGQELDADAEFCTKCGSSMK</sequence>
<protein>
    <submittedName>
        <fullName evidence="3">Zinc-ribbon domain-containing protein</fullName>
    </submittedName>
</protein>
<dbReference type="AlphaFoldDB" id="A0A9D1EDZ6"/>
<dbReference type="InterPro" id="IPR038587">
    <property type="entry name" value="Ribosomal_eL40_sf"/>
</dbReference>
<feature type="region of interest" description="Disordered" evidence="1">
    <location>
        <begin position="127"/>
        <end position="148"/>
    </location>
</feature>
<evidence type="ECO:0000256" key="1">
    <source>
        <dbReference type="SAM" id="MobiDB-lite"/>
    </source>
</evidence>
<evidence type="ECO:0000313" key="4">
    <source>
        <dbReference type="Proteomes" id="UP000824201"/>
    </source>
</evidence>
<dbReference type="EMBL" id="DVHN01000070">
    <property type="protein sequence ID" value="HIR88524.1"/>
    <property type="molecule type" value="Genomic_DNA"/>
</dbReference>
<organism evidence="3 4">
    <name type="scientific">Candidatus Fimimorpha faecalis</name>
    <dbReference type="NCBI Taxonomy" id="2840824"/>
    <lineage>
        <taxon>Bacteria</taxon>
        <taxon>Bacillati</taxon>
        <taxon>Bacillota</taxon>
        <taxon>Clostridia</taxon>
        <taxon>Eubacteriales</taxon>
        <taxon>Candidatus Fimimorpha</taxon>
    </lineage>
</organism>
<feature type="domain" description="DZANK-type" evidence="2">
    <location>
        <begin position="95"/>
        <end position="174"/>
    </location>
</feature>
<evidence type="ECO:0000313" key="3">
    <source>
        <dbReference type="EMBL" id="HIR88524.1"/>
    </source>
</evidence>
<dbReference type="Pfam" id="PF12773">
    <property type="entry name" value="DZR"/>
    <property type="match status" value="1"/>
</dbReference>
<reference evidence="3" key="2">
    <citation type="journal article" date="2021" name="PeerJ">
        <title>Extensive microbial diversity within the chicken gut microbiome revealed by metagenomics and culture.</title>
        <authorList>
            <person name="Gilroy R."/>
            <person name="Ravi A."/>
            <person name="Getino M."/>
            <person name="Pursley I."/>
            <person name="Horton D.L."/>
            <person name="Alikhan N.F."/>
            <person name="Baker D."/>
            <person name="Gharbi K."/>
            <person name="Hall N."/>
            <person name="Watson M."/>
            <person name="Adriaenssens E.M."/>
            <person name="Foster-Nyarko E."/>
            <person name="Jarju S."/>
            <person name="Secka A."/>
            <person name="Antonio M."/>
            <person name="Oren A."/>
            <person name="Chaudhuri R.R."/>
            <person name="La Ragione R."/>
            <person name="Hildebrand F."/>
            <person name="Pallen M.J."/>
        </authorList>
    </citation>
    <scope>NUCLEOTIDE SEQUENCE</scope>
    <source>
        <strain evidence="3">ChiW13-3771</strain>
    </source>
</reference>
<evidence type="ECO:0000259" key="2">
    <source>
        <dbReference type="Pfam" id="PF12773"/>
    </source>
</evidence>
<name>A0A9D1EDZ6_9FIRM</name>
<dbReference type="Gene3D" id="4.10.1060.50">
    <property type="match status" value="1"/>
</dbReference>